<sequence length="173" mass="20410">MNRLTKRDARIADLFLEDLLTIENNDFLYKNSVYWFFNKNSVSNKKAEIICEKLNVYGAINLKNKEGEYRLNTNFVKDDIITFLKEGGLTDIWLRNNKLNNESITSTWKLWSFWPVFIFGLFGGVYSVRSLFKEIKVNKDTQEKQQDKLENKEITEKAYNTVLENKIDSLKSK</sequence>
<organism evidence="2 3">
    <name type="scientific">Lutibacter oricola</name>
    <dbReference type="NCBI Taxonomy" id="762486"/>
    <lineage>
        <taxon>Bacteria</taxon>
        <taxon>Pseudomonadati</taxon>
        <taxon>Bacteroidota</taxon>
        <taxon>Flavobacteriia</taxon>
        <taxon>Flavobacteriales</taxon>
        <taxon>Flavobacteriaceae</taxon>
        <taxon>Lutibacter</taxon>
    </lineage>
</organism>
<proteinExistence type="predicted"/>
<protein>
    <submittedName>
        <fullName evidence="2">Uncharacterized protein</fullName>
    </submittedName>
</protein>
<keyword evidence="3" id="KW-1185">Reference proteome</keyword>
<dbReference type="OrthoDB" id="1454805at2"/>
<evidence type="ECO:0000256" key="1">
    <source>
        <dbReference type="SAM" id="Phobius"/>
    </source>
</evidence>
<dbReference type="AlphaFoldDB" id="A0A1H3HNC8"/>
<feature type="transmembrane region" description="Helical" evidence="1">
    <location>
        <begin position="111"/>
        <end position="132"/>
    </location>
</feature>
<accession>A0A1H3HNC8</accession>
<keyword evidence="1" id="KW-1133">Transmembrane helix</keyword>
<evidence type="ECO:0000313" key="2">
    <source>
        <dbReference type="EMBL" id="SDY16972.1"/>
    </source>
</evidence>
<gene>
    <name evidence="2" type="ORF">SAMN05444411_1491</name>
</gene>
<keyword evidence="1" id="KW-0812">Transmembrane</keyword>
<dbReference type="RefSeq" id="WP_090126813.1">
    <property type="nucleotide sequence ID" value="NZ_FNNJ01000049.1"/>
</dbReference>
<reference evidence="2 3" key="1">
    <citation type="submission" date="2016-10" db="EMBL/GenBank/DDBJ databases">
        <authorList>
            <person name="de Groot N.N."/>
        </authorList>
    </citation>
    <scope>NUCLEOTIDE SEQUENCE [LARGE SCALE GENOMIC DNA]</scope>
    <source>
        <strain evidence="2 3">DSM 24956</strain>
    </source>
</reference>
<keyword evidence="1" id="KW-0472">Membrane</keyword>
<dbReference type="Proteomes" id="UP000199595">
    <property type="component" value="Unassembled WGS sequence"/>
</dbReference>
<evidence type="ECO:0000313" key="3">
    <source>
        <dbReference type="Proteomes" id="UP000199595"/>
    </source>
</evidence>
<dbReference type="EMBL" id="FNNJ01000049">
    <property type="protein sequence ID" value="SDY16972.1"/>
    <property type="molecule type" value="Genomic_DNA"/>
</dbReference>
<name>A0A1H3HNC8_9FLAO</name>